<reference evidence="2" key="2">
    <citation type="submission" date="2021-04" db="EMBL/GenBank/DDBJ databases">
        <authorList>
            <person name="Gilroy R."/>
        </authorList>
    </citation>
    <scope>NUCLEOTIDE SEQUENCE</scope>
    <source>
        <strain evidence="2">CHK195-6426</strain>
    </source>
</reference>
<name>A0A9D1R5H1_9FIRM</name>
<keyword evidence="1" id="KW-0472">Membrane</keyword>
<accession>A0A9D1R5H1</accession>
<dbReference type="RefSeq" id="WP_318704446.1">
    <property type="nucleotide sequence ID" value="NZ_CALWMU010000019.1"/>
</dbReference>
<comment type="caution">
    <text evidence="2">The sequence shown here is derived from an EMBL/GenBank/DDBJ whole genome shotgun (WGS) entry which is preliminary data.</text>
</comment>
<dbReference type="InterPro" id="IPR038503">
    <property type="entry name" value="SpoIIIAH_sf"/>
</dbReference>
<dbReference type="Proteomes" id="UP000824265">
    <property type="component" value="Unassembled WGS sequence"/>
</dbReference>
<keyword evidence="1" id="KW-1133">Transmembrane helix</keyword>
<evidence type="ECO:0000313" key="2">
    <source>
        <dbReference type="EMBL" id="HIW82071.1"/>
    </source>
</evidence>
<protein>
    <submittedName>
        <fullName evidence="2">SpoIIIAH-like family protein</fullName>
    </submittedName>
</protein>
<evidence type="ECO:0000256" key="1">
    <source>
        <dbReference type="SAM" id="Phobius"/>
    </source>
</evidence>
<dbReference type="AlphaFoldDB" id="A0A9D1R5H1"/>
<feature type="transmembrane region" description="Helical" evidence="1">
    <location>
        <begin position="12"/>
        <end position="29"/>
    </location>
</feature>
<keyword evidence="1" id="KW-0812">Transmembrane</keyword>
<proteinExistence type="predicted"/>
<dbReference type="Gene3D" id="1.10.287.4300">
    <property type="entry name" value="Stage III sporulation protein AH-like"/>
    <property type="match status" value="1"/>
</dbReference>
<sequence length="250" mass="26620">MKNLIKKNQLMITALAIMIAIAGYLQFAGTNLEEEYLTVEDQAADAGDASAVDSTGVITENYTAEGVEEAALTDGLLDLSEEDILSSEVTEIESLDSESDVIAEDYLDTDMEVAEAAPEEGEVPGEAVFTSGAGVTVLSEAKLLKEQTRAKNKETLLEIINSTALSDEQKQDAVNSMVEMTEVAEKEAAAEILLEAKGFTDVVVSINGDAVDVVVNAAELTDAQRAQIEDIVKRKTDIAAENIVISTVVQ</sequence>
<organism evidence="2 3">
    <name type="scientific">Candidatus Acetatifactor stercoripullorum</name>
    <dbReference type="NCBI Taxonomy" id="2838414"/>
    <lineage>
        <taxon>Bacteria</taxon>
        <taxon>Bacillati</taxon>
        <taxon>Bacillota</taxon>
        <taxon>Clostridia</taxon>
        <taxon>Lachnospirales</taxon>
        <taxon>Lachnospiraceae</taxon>
        <taxon>Acetatifactor</taxon>
    </lineage>
</organism>
<dbReference type="InterPro" id="IPR024232">
    <property type="entry name" value="SpoIIIAH"/>
</dbReference>
<dbReference type="EMBL" id="DXGH01000062">
    <property type="protein sequence ID" value="HIW82071.1"/>
    <property type="molecule type" value="Genomic_DNA"/>
</dbReference>
<evidence type="ECO:0000313" key="3">
    <source>
        <dbReference type="Proteomes" id="UP000824265"/>
    </source>
</evidence>
<reference evidence="2" key="1">
    <citation type="journal article" date="2021" name="PeerJ">
        <title>Extensive microbial diversity within the chicken gut microbiome revealed by metagenomics and culture.</title>
        <authorList>
            <person name="Gilroy R."/>
            <person name="Ravi A."/>
            <person name="Getino M."/>
            <person name="Pursley I."/>
            <person name="Horton D.L."/>
            <person name="Alikhan N.F."/>
            <person name="Baker D."/>
            <person name="Gharbi K."/>
            <person name="Hall N."/>
            <person name="Watson M."/>
            <person name="Adriaenssens E.M."/>
            <person name="Foster-Nyarko E."/>
            <person name="Jarju S."/>
            <person name="Secka A."/>
            <person name="Antonio M."/>
            <person name="Oren A."/>
            <person name="Chaudhuri R.R."/>
            <person name="La Ragione R."/>
            <person name="Hildebrand F."/>
            <person name="Pallen M.J."/>
        </authorList>
    </citation>
    <scope>NUCLEOTIDE SEQUENCE</scope>
    <source>
        <strain evidence="2">CHK195-6426</strain>
    </source>
</reference>
<dbReference type="Pfam" id="PF12685">
    <property type="entry name" value="SpoIIIAH"/>
    <property type="match status" value="1"/>
</dbReference>
<gene>
    <name evidence="2" type="ORF">H9742_11260</name>
</gene>